<protein>
    <submittedName>
        <fullName evidence="1">Uncharacterized protein</fullName>
    </submittedName>
</protein>
<dbReference type="AlphaFoldDB" id="A0A0G1HXI2"/>
<proteinExistence type="predicted"/>
<sequence length="311" mass="36604">MSGGIIRGMSSIERRPNVEHITAVEERLMRKEQAKYYMSRHEQIGDQSKVVDNAMGPNISSNLFLTNALEIVAVDEKGFFNEYSWQYADFLWDFVDSKPIYRAGAFGYDRITPEKLEPSKEEWKLFYAHRADRWRRGYWDMGALNHWDIDRLLFLELKKMGVDRRTIVVQPISCSATEITFDWTYPGERAKQRKILYLTGTLDKFLNTKWKNVFKKTDCYLQKGLETDQTHEYMKDILPFMNPKAIFAIGHRFKVFGDNIRYGIDLAETLGEAFDYLEGDKAIEKMIDKIPDNEDNYEAVKRGIKLHIFRR</sequence>
<dbReference type="EMBL" id="LCIH01000013">
    <property type="protein sequence ID" value="KKT51328.1"/>
    <property type="molecule type" value="Genomic_DNA"/>
</dbReference>
<accession>A0A0G1HXI2</accession>
<reference evidence="1 2" key="1">
    <citation type="journal article" date="2015" name="Nature">
        <title>rRNA introns, odd ribosomes, and small enigmatic genomes across a large radiation of phyla.</title>
        <authorList>
            <person name="Brown C.T."/>
            <person name="Hug L.A."/>
            <person name="Thomas B.C."/>
            <person name="Sharon I."/>
            <person name="Castelle C.J."/>
            <person name="Singh A."/>
            <person name="Wilkins M.J."/>
            <person name="Williams K.H."/>
            <person name="Banfield J.F."/>
        </authorList>
    </citation>
    <scope>NUCLEOTIDE SEQUENCE [LARGE SCALE GENOMIC DNA]</scope>
</reference>
<gene>
    <name evidence="1" type="ORF">UW44_C0013G0048</name>
</gene>
<dbReference type="Proteomes" id="UP000034006">
    <property type="component" value="Unassembled WGS sequence"/>
</dbReference>
<organism evidence="1 2">
    <name type="scientific">Candidatus Collierbacteria bacterium GW2011_GWB2_44_22</name>
    <dbReference type="NCBI Taxonomy" id="1618387"/>
    <lineage>
        <taxon>Bacteria</taxon>
        <taxon>Candidatus Collieribacteriota</taxon>
    </lineage>
</organism>
<name>A0A0G1HXI2_9BACT</name>
<comment type="caution">
    <text evidence="1">The sequence shown here is derived from an EMBL/GenBank/DDBJ whole genome shotgun (WGS) entry which is preliminary data.</text>
</comment>
<dbReference type="STRING" id="1618387.UW44_C0013G0048"/>
<evidence type="ECO:0000313" key="1">
    <source>
        <dbReference type="EMBL" id="KKT51328.1"/>
    </source>
</evidence>
<evidence type="ECO:0000313" key="2">
    <source>
        <dbReference type="Proteomes" id="UP000034006"/>
    </source>
</evidence>